<reference evidence="1" key="1">
    <citation type="submission" date="2020-05" db="EMBL/GenBank/DDBJ databases">
        <title>Large-scale comparative analyses of tick genomes elucidate their genetic diversity and vector capacities.</title>
        <authorList>
            <person name="Jia N."/>
            <person name="Wang J."/>
            <person name="Shi W."/>
            <person name="Du L."/>
            <person name="Sun Y."/>
            <person name="Zhan W."/>
            <person name="Jiang J."/>
            <person name="Wang Q."/>
            <person name="Zhang B."/>
            <person name="Ji P."/>
            <person name="Sakyi L.B."/>
            <person name="Cui X."/>
            <person name="Yuan T."/>
            <person name="Jiang B."/>
            <person name="Yang W."/>
            <person name="Lam T.T.-Y."/>
            <person name="Chang Q."/>
            <person name="Ding S."/>
            <person name="Wang X."/>
            <person name="Zhu J."/>
            <person name="Ruan X."/>
            <person name="Zhao L."/>
            <person name="Wei J."/>
            <person name="Que T."/>
            <person name="Du C."/>
            <person name="Cheng J."/>
            <person name="Dai P."/>
            <person name="Han X."/>
            <person name="Huang E."/>
            <person name="Gao Y."/>
            <person name="Liu J."/>
            <person name="Shao H."/>
            <person name="Ye R."/>
            <person name="Li L."/>
            <person name="Wei W."/>
            <person name="Wang X."/>
            <person name="Wang C."/>
            <person name="Yang T."/>
            <person name="Huo Q."/>
            <person name="Li W."/>
            <person name="Guo W."/>
            <person name="Chen H."/>
            <person name="Zhou L."/>
            <person name="Ni X."/>
            <person name="Tian J."/>
            <person name="Zhou Y."/>
            <person name="Sheng Y."/>
            <person name="Liu T."/>
            <person name="Pan Y."/>
            <person name="Xia L."/>
            <person name="Li J."/>
            <person name="Zhao F."/>
            <person name="Cao W."/>
        </authorList>
    </citation>
    <scope>NUCLEOTIDE SEQUENCE</scope>
    <source>
        <strain evidence="1">Hyas-2018</strain>
    </source>
</reference>
<proteinExistence type="predicted"/>
<name>A0ACB7RU66_HYAAI</name>
<dbReference type="EMBL" id="CM023487">
    <property type="protein sequence ID" value="KAH6926477.1"/>
    <property type="molecule type" value="Genomic_DNA"/>
</dbReference>
<dbReference type="Proteomes" id="UP000821845">
    <property type="component" value="Chromosome 7"/>
</dbReference>
<keyword evidence="2" id="KW-1185">Reference proteome</keyword>
<evidence type="ECO:0000313" key="1">
    <source>
        <dbReference type="EMBL" id="KAH6926477.1"/>
    </source>
</evidence>
<evidence type="ECO:0000313" key="2">
    <source>
        <dbReference type="Proteomes" id="UP000821845"/>
    </source>
</evidence>
<sequence>MDAADKPGAADDESSDGIIRLQDEDDKVPVPNSVSSDTRAGLQPTACPDPPPVASVASTSSALLPQTPQGPQAKRHRQGRSRLQMEGYMSYLKAAEEAREKWRKDCVDLEERRLAAEERHHQELMMARVVVMGIWSVLAALICLRAKRCHAFVMLESEIDREVEISKEIEEQLLGNSFIAAAVLAESVPSMRRPVWSFPRNERWFEDTLPHLTEFHFKQALHVSPRVRKVVESADFKSTQAMTESTRIAPIILCDQAFPLTENLTKAFTNPQDGTHRTASSSPLESLWVANQ</sequence>
<organism evidence="1 2">
    <name type="scientific">Hyalomma asiaticum</name>
    <name type="common">Tick</name>
    <dbReference type="NCBI Taxonomy" id="266040"/>
    <lineage>
        <taxon>Eukaryota</taxon>
        <taxon>Metazoa</taxon>
        <taxon>Ecdysozoa</taxon>
        <taxon>Arthropoda</taxon>
        <taxon>Chelicerata</taxon>
        <taxon>Arachnida</taxon>
        <taxon>Acari</taxon>
        <taxon>Parasitiformes</taxon>
        <taxon>Ixodida</taxon>
        <taxon>Ixodoidea</taxon>
        <taxon>Ixodidae</taxon>
        <taxon>Hyalomminae</taxon>
        <taxon>Hyalomma</taxon>
    </lineage>
</organism>
<comment type="caution">
    <text evidence="1">The sequence shown here is derived from an EMBL/GenBank/DDBJ whole genome shotgun (WGS) entry which is preliminary data.</text>
</comment>
<accession>A0ACB7RU66</accession>
<gene>
    <name evidence="1" type="ORF">HPB50_018737</name>
</gene>
<protein>
    <submittedName>
        <fullName evidence="1">Uncharacterized protein</fullName>
    </submittedName>
</protein>